<accession>A0ACC0IX40</accession>
<organism evidence="1 2">
    <name type="scientific">Camellia lanceoleosa</name>
    <dbReference type="NCBI Taxonomy" id="1840588"/>
    <lineage>
        <taxon>Eukaryota</taxon>
        <taxon>Viridiplantae</taxon>
        <taxon>Streptophyta</taxon>
        <taxon>Embryophyta</taxon>
        <taxon>Tracheophyta</taxon>
        <taxon>Spermatophyta</taxon>
        <taxon>Magnoliopsida</taxon>
        <taxon>eudicotyledons</taxon>
        <taxon>Gunneridae</taxon>
        <taxon>Pentapetalae</taxon>
        <taxon>asterids</taxon>
        <taxon>Ericales</taxon>
        <taxon>Theaceae</taxon>
        <taxon>Camellia</taxon>
    </lineage>
</organism>
<comment type="caution">
    <text evidence="1">The sequence shown here is derived from an EMBL/GenBank/DDBJ whole genome shotgun (WGS) entry which is preliminary data.</text>
</comment>
<name>A0ACC0IX40_9ERIC</name>
<proteinExistence type="predicted"/>
<keyword evidence="2" id="KW-1185">Reference proteome</keyword>
<evidence type="ECO:0000313" key="2">
    <source>
        <dbReference type="Proteomes" id="UP001060215"/>
    </source>
</evidence>
<reference evidence="1 2" key="1">
    <citation type="journal article" date="2022" name="Plant J.">
        <title>Chromosome-level genome of Camellia lanceoleosa provides a valuable resource for understanding genome evolution and self-incompatibility.</title>
        <authorList>
            <person name="Gong W."/>
            <person name="Xiao S."/>
            <person name="Wang L."/>
            <person name="Liao Z."/>
            <person name="Chang Y."/>
            <person name="Mo W."/>
            <person name="Hu G."/>
            <person name="Li W."/>
            <person name="Zhao G."/>
            <person name="Zhu H."/>
            <person name="Hu X."/>
            <person name="Ji K."/>
            <person name="Xiang X."/>
            <person name="Song Q."/>
            <person name="Yuan D."/>
            <person name="Jin S."/>
            <person name="Zhang L."/>
        </authorList>
    </citation>
    <scope>NUCLEOTIDE SEQUENCE [LARGE SCALE GENOMIC DNA]</scope>
    <source>
        <strain evidence="1">SQ_2022a</strain>
    </source>
</reference>
<protein>
    <submittedName>
        <fullName evidence="1">Uncharacterized protein</fullName>
    </submittedName>
</protein>
<gene>
    <name evidence="1" type="ORF">LOK49_LG01G04184</name>
</gene>
<dbReference type="Proteomes" id="UP001060215">
    <property type="component" value="Chromosome 1"/>
</dbReference>
<sequence length="190" mass="20681">MLGFERRPSEGGRSKSSLPGVEEGLKVVGCLLSAIPKLKGILWRYGESVERMSFDELEQGKKWLSDTFYLISINWVLGLAKAAVLRHGVNGLIFGPMDRVQVAGTIGDAFLSYNSAIVAAPDEIEAGELDVELVFAGRNGRRDEGFGIEDVVLDGGGGVSTLNSFLDEEDEEDEDERREELEKCGTLVSP</sequence>
<evidence type="ECO:0000313" key="1">
    <source>
        <dbReference type="EMBL" id="KAI8029723.1"/>
    </source>
</evidence>
<dbReference type="EMBL" id="CM045758">
    <property type="protein sequence ID" value="KAI8029723.1"/>
    <property type="molecule type" value="Genomic_DNA"/>
</dbReference>